<reference evidence="2" key="1">
    <citation type="submission" date="2020-05" db="EMBL/GenBank/DDBJ databases">
        <authorList>
            <person name="Chiriac C."/>
            <person name="Salcher M."/>
            <person name="Ghai R."/>
            <person name="Kavagutti S V."/>
        </authorList>
    </citation>
    <scope>NUCLEOTIDE SEQUENCE</scope>
</reference>
<dbReference type="Pfam" id="PF25109">
    <property type="entry name" value="HAD_PNKP"/>
    <property type="match status" value="1"/>
</dbReference>
<dbReference type="Gene3D" id="3.40.50.1000">
    <property type="entry name" value="HAD superfamily/HAD-like"/>
    <property type="match status" value="1"/>
</dbReference>
<dbReference type="AlphaFoldDB" id="A0A6J7K6T6"/>
<evidence type="ECO:0000313" key="2">
    <source>
        <dbReference type="EMBL" id="CAB4950921.1"/>
    </source>
</evidence>
<accession>A0A6J7K6T6</accession>
<name>A0A6J7K6T6_9ZZZZ</name>
<dbReference type="InterPro" id="IPR023214">
    <property type="entry name" value="HAD_sf"/>
</dbReference>
<evidence type="ECO:0000259" key="1">
    <source>
        <dbReference type="Pfam" id="PF25109"/>
    </source>
</evidence>
<gene>
    <name evidence="2" type="ORF">UFOPK3772_01539</name>
</gene>
<protein>
    <submittedName>
        <fullName evidence="2">Unannotated protein</fullName>
    </submittedName>
</protein>
<proteinExistence type="predicted"/>
<dbReference type="InterPro" id="IPR036412">
    <property type="entry name" value="HAD-like_sf"/>
</dbReference>
<feature type="domain" description="Polynucleotide kinase PNKP phosphatase" evidence="1">
    <location>
        <begin position="6"/>
        <end position="131"/>
    </location>
</feature>
<organism evidence="2">
    <name type="scientific">freshwater metagenome</name>
    <dbReference type="NCBI Taxonomy" id="449393"/>
    <lineage>
        <taxon>unclassified sequences</taxon>
        <taxon>metagenomes</taxon>
        <taxon>ecological metagenomes</taxon>
    </lineage>
</organism>
<dbReference type="SUPFAM" id="SSF56784">
    <property type="entry name" value="HAD-like"/>
    <property type="match status" value="1"/>
</dbReference>
<sequence>MGSAATVVFDIDGVLSDGHHREHFLAAKPRDWASFFATLGDDAPIAAGIERLIELRQLNPCVLLSGRPEHTRAATITWLESNGIAGLPVYLRPDRDYRPAPQFKVEALASLGGPTAMHLVIDDDERVVAALLAAGYPAEHFTG</sequence>
<dbReference type="InterPro" id="IPR056782">
    <property type="entry name" value="HAD_PNKP"/>
</dbReference>
<dbReference type="EMBL" id="CAFBNE010000044">
    <property type="protein sequence ID" value="CAB4950921.1"/>
    <property type="molecule type" value="Genomic_DNA"/>
</dbReference>